<dbReference type="GO" id="GO:0046872">
    <property type="term" value="F:metal ion binding"/>
    <property type="evidence" value="ECO:0007669"/>
    <property type="project" value="UniProtKB-KW"/>
</dbReference>
<evidence type="ECO:0000256" key="4">
    <source>
        <dbReference type="ARBA" id="ARBA00022729"/>
    </source>
</evidence>
<evidence type="ECO:0000256" key="3">
    <source>
        <dbReference type="ARBA" id="ARBA00022723"/>
    </source>
</evidence>
<organism evidence="9 10">
    <name type="scientific">Penicillium salamii</name>
    <dbReference type="NCBI Taxonomy" id="1612424"/>
    <lineage>
        <taxon>Eukaryota</taxon>
        <taxon>Fungi</taxon>
        <taxon>Dikarya</taxon>
        <taxon>Ascomycota</taxon>
        <taxon>Pezizomycotina</taxon>
        <taxon>Eurotiomycetes</taxon>
        <taxon>Eurotiomycetidae</taxon>
        <taxon>Eurotiales</taxon>
        <taxon>Aspergillaceae</taxon>
        <taxon>Penicillium</taxon>
    </lineage>
</organism>
<comment type="caution">
    <text evidence="9">The sequence shown here is derived from an EMBL/GenBank/DDBJ whole genome shotgun (WGS) entry which is preliminary data.</text>
</comment>
<proteinExistence type="inferred from homology"/>
<evidence type="ECO:0000313" key="9">
    <source>
        <dbReference type="EMBL" id="CAG8399740.1"/>
    </source>
</evidence>
<evidence type="ECO:0000256" key="8">
    <source>
        <dbReference type="RuleBase" id="RU361238"/>
    </source>
</evidence>
<dbReference type="AlphaFoldDB" id="A0A9W4NN53"/>
<evidence type="ECO:0000256" key="6">
    <source>
        <dbReference type="ARBA" id="ARBA00022837"/>
    </source>
</evidence>
<dbReference type="Proteomes" id="UP001152592">
    <property type="component" value="Unassembled WGS sequence"/>
</dbReference>
<dbReference type="InterPro" id="IPR011118">
    <property type="entry name" value="Tannase/feruloyl_esterase"/>
</dbReference>
<keyword evidence="7" id="KW-1015">Disulfide bond</keyword>
<protein>
    <recommendedName>
        <fullName evidence="8">Carboxylic ester hydrolase</fullName>
        <ecNumber evidence="8">3.1.1.-</ecNumber>
    </recommendedName>
</protein>
<name>A0A9W4NN53_9EURO</name>
<keyword evidence="3" id="KW-0479">Metal-binding</keyword>
<dbReference type="Pfam" id="PF07519">
    <property type="entry name" value="Tannase"/>
    <property type="match status" value="1"/>
</dbReference>
<evidence type="ECO:0000256" key="2">
    <source>
        <dbReference type="ARBA" id="ARBA00022487"/>
    </source>
</evidence>
<dbReference type="SUPFAM" id="SSF53474">
    <property type="entry name" value="alpha/beta-Hydrolases"/>
    <property type="match status" value="1"/>
</dbReference>
<evidence type="ECO:0000256" key="7">
    <source>
        <dbReference type="ARBA" id="ARBA00023157"/>
    </source>
</evidence>
<keyword evidence="4 8" id="KW-0732">Signal</keyword>
<evidence type="ECO:0000256" key="1">
    <source>
        <dbReference type="ARBA" id="ARBA00006249"/>
    </source>
</evidence>
<keyword evidence="6" id="KW-0106">Calcium</keyword>
<feature type="signal peptide" evidence="8">
    <location>
        <begin position="1"/>
        <end position="20"/>
    </location>
</feature>
<dbReference type="GO" id="GO:0030600">
    <property type="term" value="F:feruloyl esterase activity"/>
    <property type="evidence" value="ECO:0007669"/>
    <property type="project" value="UniProtKB-ARBA"/>
</dbReference>
<keyword evidence="5 8" id="KW-0378">Hydrolase</keyword>
<dbReference type="InterPro" id="IPR029058">
    <property type="entry name" value="AB_hydrolase_fold"/>
</dbReference>
<dbReference type="EC" id="3.1.1.-" evidence="8"/>
<dbReference type="PANTHER" id="PTHR33938">
    <property type="entry name" value="FERULOYL ESTERASE B-RELATED"/>
    <property type="match status" value="1"/>
</dbReference>
<dbReference type="PANTHER" id="PTHR33938:SF8">
    <property type="entry name" value="CARBOXYLIC ESTER HYDROLASE"/>
    <property type="match status" value="1"/>
</dbReference>
<dbReference type="GO" id="GO:0017000">
    <property type="term" value="P:antibiotic biosynthetic process"/>
    <property type="evidence" value="ECO:0007669"/>
    <property type="project" value="UniProtKB-ARBA"/>
</dbReference>
<gene>
    <name evidence="9" type="ORF">PSALAMII_LOCUS7551</name>
</gene>
<dbReference type="GO" id="GO:0072330">
    <property type="term" value="P:monocarboxylic acid biosynthetic process"/>
    <property type="evidence" value="ECO:0007669"/>
    <property type="project" value="UniProtKB-ARBA"/>
</dbReference>
<feature type="chain" id="PRO_5041019788" description="Carboxylic ester hydrolase" evidence="8">
    <location>
        <begin position="21"/>
        <end position="536"/>
    </location>
</feature>
<comment type="similarity">
    <text evidence="1 8">Belongs to the tannase family.</text>
</comment>
<dbReference type="EMBL" id="CAJVPD010000252">
    <property type="protein sequence ID" value="CAG8399740.1"/>
    <property type="molecule type" value="Genomic_DNA"/>
</dbReference>
<accession>A0A9W4NN53</accession>
<reference evidence="9" key="1">
    <citation type="submission" date="2021-07" db="EMBL/GenBank/DDBJ databases">
        <authorList>
            <person name="Branca A.L. A."/>
        </authorList>
    </citation>
    <scope>NUCLEOTIDE SEQUENCE</scope>
</reference>
<evidence type="ECO:0000256" key="5">
    <source>
        <dbReference type="ARBA" id="ARBA00022801"/>
    </source>
</evidence>
<dbReference type="OrthoDB" id="5408144at2759"/>
<evidence type="ECO:0000313" key="10">
    <source>
        <dbReference type="Proteomes" id="UP001152592"/>
    </source>
</evidence>
<keyword evidence="2" id="KW-0719">Serine esterase</keyword>
<sequence>MFLLFLCGFYLLISVPCSLALYVAKDEIVTTRACANPTFASLKLPNAKVLSVNSVVAAVSWPASSDLINVFPSTKNGTTEVCQITVMYTHPGQNDTINTWVWLPLNSWNGRFVGMGGSGWVTGTAGSLAQPVFEGYSAASTDGGHSESATLESWVLNGDGDINWPLLEDFSSVAVNEAAQLGKAATKLFYGTSPKYSYFNGCSTGGRQGHMLAQQFPNQYDGVLAGSPAINWDEFIPAQYWPPLMMQELDYYPTACELDAITELAINACDALDGAKDGVVAFPGLCHFDPYTMIGKDVLCADSNHTIKLSSNSAKFAAAAWAGANSSDGSSLWYGLTHDAPLTGLGGTDCSSGHCKPTPFFLSTDWIATILSKDPSLDLSTIDLRSFRHLFQTSVKKFKSIIGTRDPDLTKFRNAGGKMITWHGMKDQYAFYNGTVDYYNKVHDLDPRVHDYYRFFSAPGVEHCGGGPGWFPGDGLNALIDWVENGKAPDTLLGLATPTATENADEPIRTANLCPYPKMLTYTKGNIDKATSFTCR</sequence>